<dbReference type="EC" id="5.1.99.1" evidence="4"/>
<dbReference type="GO" id="GO:0046491">
    <property type="term" value="P:L-methylmalonyl-CoA metabolic process"/>
    <property type="evidence" value="ECO:0007669"/>
    <property type="project" value="TreeGrafter"/>
</dbReference>
<reference evidence="4" key="1">
    <citation type="journal article" date="2020" name="mSystems">
        <title>Genome- and Community-Level Interaction Insights into Carbon Utilization and Element Cycling Functions of Hydrothermarchaeota in Hydrothermal Sediment.</title>
        <authorList>
            <person name="Zhou Z."/>
            <person name="Liu Y."/>
            <person name="Xu W."/>
            <person name="Pan J."/>
            <person name="Luo Z.H."/>
            <person name="Li M."/>
        </authorList>
    </citation>
    <scope>NUCLEOTIDE SEQUENCE [LARGE SCALE GENOMIC DNA]</scope>
    <source>
        <strain evidence="4">SpSt-265</strain>
        <strain evidence="5">SpSt-465</strain>
    </source>
</reference>
<dbReference type="CDD" id="cd07249">
    <property type="entry name" value="MMCE"/>
    <property type="match status" value="1"/>
</dbReference>
<sequence>MVKKVAHIAIAVPSVDEAARFYTEQLGLKLERKETVPHRKVTVGFIQVGDTKVELVQPDTPDAPVAGFLAVRGPGLHHICFEVDDVDAEFQRLKAAGVRIVDPEPQAGAGGTRAFFIHPKSTGGVLIELSQRV</sequence>
<dbReference type="PROSITE" id="PS51819">
    <property type="entry name" value="VOC"/>
    <property type="match status" value="1"/>
</dbReference>
<comment type="caution">
    <text evidence="4">The sequence shown here is derived from an EMBL/GenBank/DDBJ whole genome shotgun (WGS) entry which is preliminary data.</text>
</comment>
<evidence type="ECO:0000256" key="1">
    <source>
        <dbReference type="ARBA" id="ARBA00009308"/>
    </source>
</evidence>
<evidence type="ECO:0000313" key="5">
    <source>
        <dbReference type="EMBL" id="HFJ53598.1"/>
    </source>
</evidence>
<dbReference type="PANTHER" id="PTHR43048:SF3">
    <property type="entry name" value="METHYLMALONYL-COA EPIMERASE, MITOCHONDRIAL"/>
    <property type="match status" value="1"/>
</dbReference>
<dbReference type="GO" id="GO:0046872">
    <property type="term" value="F:metal ion binding"/>
    <property type="evidence" value="ECO:0007669"/>
    <property type="project" value="UniProtKB-KW"/>
</dbReference>
<accession>A0A7C1NAR7</accession>
<name>A0A7C1NAR7_UNCW3</name>
<dbReference type="EMBL" id="DSLG01000008">
    <property type="protein sequence ID" value="HEA87759.1"/>
    <property type="molecule type" value="Genomic_DNA"/>
</dbReference>
<keyword evidence="2" id="KW-0479">Metal-binding</keyword>
<gene>
    <name evidence="4" type="primary">mce</name>
    <name evidence="4" type="ORF">ENP94_07125</name>
    <name evidence="5" type="ORF">ENS16_02775</name>
</gene>
<dbReference type="Pfam" id="PF13669">
    <property type="entry name" value="Glyoxalase_4"/>
    <property type="match status" value="1"/>
</dbReference>
<dbReference type="NCBIfam" id="TIGR03081">
    <property type="entry name" value="metmalonyl_epim"/>
    <property type="match status" value="1"/>
</dbReference>
<keyword evidence="4" id="KW-0413">Isomerase</keyword>
<dbReference type="InterPro" id="IPR017515">
    <property type="entry name" value="MeMalonyl-CoA_epimerase"/>
</dbReference>
<evidence type="ECO:0000259" key="3">
    <source>
        <dbReference type="PROSITE" id="PS51819"/>
    </source>
</evidence>
<dbReference type="InterPro" id="IPR051785">
    <property type="entry name" value="MMCE/EMCE_epimerase"/>
</dbReference>
<proteinExistence type="inferred from homology"/>
<dbReference type="Gene3D" id="3.10.180.10">
    <property type="entry name" value="2,3-Dihydroxybiphenyl 1,2-Dioxygenase, domain 1"/>
    <property type="match status" value="1"/>
</dbReference>
<dbReference type="InterPro" id="IPR037523">
    <property type="entry name" value="VOC_core"/>
</dbReference>
<evidence type="ECO:0000256" key="2">
    <source>
        <dbReference type="ARBA" id="ARBA00022723"/>
    </source>
</evidence>
<dbReference type="InterPro" id="IPR029068">
    <property type="entry name" value="Glyas_Bleomycin-R_OHBP_Dase"/>
</dbReference>
<protein>
    <submittedName>
        <fullName evidence="4">Methylmalonyl-CoA epimerase</fullName>
        <ecNumber evidence="4">5.1.99.1</ecNumber>
    </submittedName>
</protein>
<feature type="domain" description="VOC" evidence="3">
    <location>
        <begin position="4"/>
        <end position="132"/>
    </location>
</feature>
<dbReference type="SUPFAM" id="SSF54593">
    <property type="entry name" value="Glyoxalase/Bleomycin resistance protein/Dihydroxybiphenyl dioxygenase"/>
    <property type="match status" value="1"/>
</dbReference>
<dbReference type="EMBL" id="DSTU01000004">
    <property type="protein sequence ID" value="HFJ53598.1"/>
    <property type="molecule type" value="Genomic_DNA"/>
</dbReference>
<comment type="similarity">
    <text evidence="1">Belongs to the methylmalonyl-CoA epimerase family.</text>
</comment>
<organism evidence="4">
    <name type="scientific">candidate division WOR-3 bacterium</name>
    <dbReference type="NCBI Taxonomy" id="2052148"/>
    <lineage>
        <taxon>Bacteria</taxon>
        <taxon>Bacteria division WOR-3</taxon>
    </lineage>
</organism>
<dbReference type="AlphaFoldDB" id="A0A7C1NAR7"/>
<dbReference type="GO" id="GO:0004493">
    <property type="term" value="F:methylmalonyl-CoA epimerase activity"/>
    <property type="evidence" value="ECO:0007669"/>
    <property type="project" value="UniProtKB-EC"/>
</dbReference>
<evidence type="ECO:0000313" key="4">
    <source>
        <dbReference type="EMBL" id="HEA87759.1"/>
    </source>
</evidence>
<dbReference type="PANTHER" id="PTHR43048">
    <property type="entry name" value="METHYLMALONYL-COA EPIMERASE"/>
    <property type="match status" value="1"/>
</dbReference>